<gene>
    <name evidence="11" type="ORF">IMF26_00400</name>
</gene>
<dbReference type="GO" id="GO:0015031">
    <property type="term" value="P:protein transport"/>
    <property type="evidence" value="ECO:0007669"/>
    <property type="project" value="UniProtKB-KW"/>
</dbReference>
<keyword evidence="6" id="KW-0145">Chemotaxis</keyword>
<evidence type="ECO:0000256" key="8">
    <source>
        <dbReference type="ARBA" id="ARBA00022927"/>
    </source>
</evidence>
<keyword evidence="10" id="KW-1006">Bacterial flagellum protein export</keyword>
<name>A0AAT9LEN5_9FIRM</name>
<dbReference type="InterPro" id="IPR012823">
    <property type="entry name" value="Flagell_FliJ"/>
</dbReference>
<dbReference type="AlphaFoldDB" id="A0AAT9LEN5"/>
<dbReference type="GO" id="GO:0071973">
    <property type="term" value="P:bacterial-type flagellum-dependent cell motility"/>
    <property type="evidence" value="ECO:0007669"/>
    <property type="project" value="InterPro"/>
</dbReference>
<reference evidence="11" key="1">
    <citation type="submission" date="2020-10" db="EMBL/GenBank/DDBJ databases">
        <authorList>
            <person name="Kadnikov V."/>
            <person name="Beletsky A.V."/>
            <person name="Mardanov A.V."/>
            <person name="Karnachuk O.V."/>
            <person name="Ravin N.V."/>
        </authorList>
    </citation>
    <scope>NUCLEOTIDE SEQUENCE</scope>
    <source>
        <strain evidence="11">Bu02</strain>
    </source>
</reference>
<dbReference type="Gene3D" id="1.10.287.1700">
    <property type="match status" value="1"/>
</dbReference>
<evidence type="ECO:0000256" key="6">
    <source>
        <dbReference type="ARBA" id="ARBA00022500"/>
    </source>
</evidence>
<dbReference type="EMBL" id="CP062796">
    <property type="protein sequence ID" value="QUL98598.1"/>
    <property type="molecule type" value="Genomic_DNA"/>
</dbReference>
<keyword evidence="4" id="KW-0813">Transport</keyword>
<keyword evidence="11" id="KW-0969">Cilium</keyword>
<evidence type="ECO:0000256" key="2">
    <source>
        <dbReference type="ARBA" id="ARBA00010004"/>
    </source>
</evidence>
<accession>A0AAT9LEN5</accession>
<evidence type="ECO:0000256" key="10">
    <source>
        <dbReference type="ARBA" id="ARBA00023225"/>
    </source>
</evidence>
<keyword evidence="11" id="KW-0282">Flagellum</keyword>
<organism evidence="11">
    <name type="scientific">Candidatus Fermentithermobacillus carboniphilus</name>
    <dbReference type="NCBI Taxonomy" id="3085328"/>
    <lineage>
        <taxon>Bacteria</taxon>
        <taxon>Bacillati</taxon>
        <taxon>Bacillota</taxon>
        <taxon>Candidatus Fermentithermobacillia</taxon>
        <taxon>Candidatus Fermentithermobacillales</taxon>
        <taxon>Candidatus Fermentithermobacillaceae</taxon>
        <taxon>Candidatus Fermentithermobacillus</taxon>
    </lineage>
</organism>
<keyword evidence="9" id="KW-0472">Membrane</keyword>
<dbReference type="KEGG" id="fcz:IMF26_00400"/>
<protein>
    <recommendedName>
        <fullName evidence="3">Flagellar FliJ protein</fullName>
    </recommendedName>
</protein>
<dbReference type="GO" id="GO:0006935">
    <property type="term" value="P:chemotaxis"/>
    <property type="evidence" value="ECO:0007669"/>
    <property type="project" value="UniProtKB-KW"/>
</dbReference>
<keyword evidence="11" id="KW-0966">Cell projection</keyword>
<evidence type="ECO:0000256" key="4">
    <source>
        <dbReference type="ARBA" id="ARBA00022448"/>
    </source>
</evidence>
<evidence type="ECO:0000256" key="7">
    <source>
        <dbReference type="ARBA" id="ARBA00022795"/>
    </source>
</evidence>
<keyword evidence="7" id="KW-1005">Bacterial flagellum biogenesis</keyword>
<dbReference type="Pfam" id="PF02050">
    <property type="entry name" value="FliJ"/>
    <property type="match status" value="1"/>
</dbReference>
<reference evidence="11" key="2">
    <citation type="journal article" date="2023" name="Biology">
        <title>Prokaryotic Life Associated with Coal-Fire Gas Vents Revealed by Metagenomics.</title>
        <authorList>
            <person name="Kadnikov V.V."/>
            <person name="Mardanov A.V."/>
            <person name="Beletsky A.V."/>
            <person name="Karnachuk O.V."/>
            <person name="Ravin N.V."/>
        </authorList>
    </citation>
    <scope>NUCLEOTIDE SEQUENCE</scope>
    <source>
        <strain evidence="11">Bu02</strain>
    </source>
</reference>
<keyword evidence="5" id="KW-1003">Cell membrane</keyword>
<evidence type="ECO:0000256" key="3">
    <source>
        <dbReference type="ARBA" id="ARBA00020392"/>
    </source>
</evidence>
<keyword evidence="8" id="KW-0653">Protein transport</keyword>
<dbReference type="GO" id="GO:0005886">
    <property type="term" value="C:plasma membrane"/>
    <property type="evidence" value="ECO:0007669"/>
    <property type="project" value="UniProtKB-SubCell"/>
</dbReference>
<evidence type="ECO:0000256" key="9">
    <source>
        <dbReference type="ARBA" id="ARBA00023136"/>
    </source>
</evidence>
<evidence type="ECO:0000256" key="1">
    <source>
        <dbReference type="ARBA" id="ARBA00004413"/>
    </source>
</evidence>
<dbReference type="InterPro" id="IPR053716">
    <property type="entry name" value="Flag_assembly_chemotaxis_eff"/>
</dbReference>
<sequence>MAVKRFSFPLEKVLEVREIKRLLAEEKLGLALREKSRAEASLSSALKVRAKTMDDWRRALTGRLDPVLVRDIFRYGEVVEEEVRQRREQLKQRDSEVQVARKEVLERTQEEKALRRYRQKKLSEYRAWYWWEQGKILDEIGTDRFTRRERRW</sequence>
<proteinExistence type="inferred from homology"/>
<comment type="subcellular location">
    <subcellularLocation>
        <location evidence="1">Cell membrane</location>
        <topology evidence="1">Peripheral membrane protein</topology>
        <orientation evidence="1">Cytoplasmic side</orientation>
    </subcellularLocation>
</comment>
<evidence type="ECO:0000313" key="11">
    <source>
        <dbReference type="EMBL" id="QUL98598.1"/>
    </source>
</evidence>
<comment type="similarity">
    <text evidence="2">Belongs to the FliJ family.</text>
</comment>
<evidence type="ECO:0000256" key="5">
    <source>
        <dbReference type="ARBA" id="ARBA00022475"/>
    </source>
</evidence>
<dbReference type="GO" id="GO:0044781">
    <property type="term" value="P:bacterial-type flagellum organization"/>
    <property type="evidence" value="ECO:0007669"/>
    <property type="project" value="UniProtKB-KW"/>
</dbReference>
<dbReference type="GO" id="GO:0009288">
    <property type="term" value="C:bacterial-type flagellum"/>
    <property type="evidence" value="ECO:0007669"/>
    <property type="project" value="InterPro"/>
</dbReference>